<evidence type="ECO:0000313" key="2">
    <source>
        <dbReference type="Proteomes" id="UP000398217"/>
    </source>
</evidence>
<dbReference type="RefSeq" id="WP_155283697.1">
    <property type="nucleotide sequence ID" value="NZ_BLBC01000005.1"/>
</dbReference>
<evidence type="ECO:0000313" key="1">
    <source>
        <dbReference type="EMBL" id="GET44996.1"/>
    </source>
</evidence>
<protein>
    <submittedName>
        <fullName evidence="1">Uncharacterized protein</fullName>
    </submittedName>
</protein>
<dbReference type="AlphaFoldDB" id="A0A5M4B745"/>
<comment type="caution">
    <text evidence="1">The sequence shown here is derived from an EMBL/GenBank/DDBJ whole genome shotgun (WGS) entry which is preliminary data.</text>
</comment>
<dbReference type="EMBL" id="BLBC01000005">
    <property type="protein sequence ID" value="GET44996.1"/>
    <property type="molecule type" value="Genomic_DNA"/>
</dbReference>
<sequence>MMKRINTQYRSSEEISLEALQEFLQEGIYEEDFVVLYDDESSEDYIQMAEMGGKFVLEVRLHTEKDFQHFRSYWDTAEETTPIFVAFYNNQPIDFEYWEEVTQEFKEEN</sequence>
<accession>A0A5M4B745</accession>
<proteinExistence type="predicted"/>
<keyword evidence="2" id="KW-1185">Reference proteome</keyword>
<gene>
    <name evidence="1" type="ORF">RCZ01_02980</name>
</gene>
<organism evidence="1 2">
    <name type="scientific">Capnocytophaga felis</name>
    <dbReference type="NCBI Taxonomy" id="2267611"/>
    <lineage>
        <taxon>Bacteria</taxon>
        <taxon>Pseudomonadati</taxon>
        <taxon>Bacteroidota</taxon>
        <taxon>Flavobacteriia</taxon>
        <taxon>Flavobacteriales</taxon>
        <taxon>Flavobacteriaceae</taxon>
        <taxon>Capnocytophaga</taxon>
    </lineage>
</organism>
<reference evidence="2" key="1">
    <citation type="journal article" date="2020" name="Int. J. Syst. Evol. Microbiol.">
        <title>Capnocytophaga felis sp. nov. isolated from the feline oral cavity.</title>
        <authorList>
            <person name="Suzuki M."/>
            <person name="Umeda K."/>
            <person name="Kimura M."/>
            <person name="Imaoka K."/>
            <person name="Morikawa S."/>
            <person name="Maeda K."/>
        </authorList>
    </citation>
    <scope>NUCLEOTIDE SEQUENCE [LARGE SCALE GENOMIC DNA]</scope>
    <source>
        <strain evidence="2">KC07070</strain>
    </source>
</reference>
<dbReference type="Proteomes" id="UP000398217">
    <property type="component" value="Unassembled WGS sequence"/>
</dbReference>
<name>A0A5M4B745_9FLAO</name>
<dbReference type="OrthoDB" id="9973899at2"/>